<dbReference type="RefSeq" id="WP_251804054.1">
    <property type="nucleotide sequence ID" value="NZ_JAMQOL010000075.1"/>
</dbReference>
<dbReference type="InterPro" id="IPR029058">
    <property type="entry name" value="AB_hydrolase_fold"/>
</dbReference>
<protein>
    <recommendedName>
        <fullName evidence="3">Serine aminopeptidase S33 domain-containing protein</fullName>
    </recommendedName>
</protein>
<name>A0ABT0YFL1_9ACTN</name>
<evidence type="ECO:0000313" key="2">
    <source>
        <dbReference type="Proteomes" id="UP001523216"/>
    </source>
</evidence>
<reference evidence="1 2" key="1">
    <citation type="submission" date="2022-06" db="EMBL/GenBank/DDBJ databases">
        <title>Actinoplanes abujensis sp. nov., isolated from Nigerian arid soil.</title>
        <authorList>
            <person name="Ding P."/>
        </authorList>
    </citation>
    <scope>NUCLEOTIDE SEQUENCE [LARGE SCALE GENOMIC DNA]</scope>
    <source>
        <strain evidence="2">TRM88002</strain>
    </source>
</reference>
<gene>
    <name evidence="1" type="ORF">LXN57_42895</name>
</gene>
<dbReference type="SUPFAM" id="SSF53474">
    <property type="entry name" value="alpha/beta-Hydrolases"/>
    <property type="match status" value="1"/>
</dbReference>
<dbReference type="Proteomes" id="UP001523216">
    <property type="component" value="Unassembled WGS sequence"/>
</dbReference>
<accession>A0ABT0YFL1</accession>
<dbReference type="Gene3D" id="3.40.50.1820">
    <property type="entry name" value="alpha/beta hydrolase"/>
    <property type="match status" value="1"/>
</dbReference>
<evidence type="ECO:0008006" key="3">
    <source>
        <dbReference type="Google" id="ProtNLM"/>
    </source>
</evidence>
<keyword evidence="2" id="KW-1185">Reference proteome</keyword>
<proteinExistence type="predicted"/>
<organism evidence="1 2">
    <name type="scientific">Paractinoplanes hotanensis</name>
    <dbReference type="NCBI Taxonomy" id="2906497"/>
    <lineage>
        <taxon>Bacteria</taxon>
        <taxon>Bacillati</taxon>
        <taxon>Actinomycetota</taxon>
        <taxon>Actinomycetes</taxon>
        <taxon>Micromonosporales</taxon>
        <taxon>Micromonosporaceae</taxon>
        <taxon>Paractinoplanes</taxon>
    </lineage>
</organism>
<comment type="caution">
    <text evidence="1">The sequence shown here is derived from an EMBL/GenBank/DDBJ whole genome shotgun (WGS) entry which is preliminary data.</text>
</comment>
<dbReference type="EMBL" id="JAMQOL010000075">
    <property type="protein sequence ID" value="MCM4084302.1"/>
    <property type="molecule type" value="Genomic_DNA"/>
</dbReference>
<evidence type="ECO:0000313" key="1">
    <source>
        <dbReference type="EMBL" id="MCM4084302.1"/>
    </source>
</evidence>
<sequence>MNLRKLLRFGAALVLVVLMAVGAIYAWPLGLDEGAARPVSFTEAQARVAQAVARDEADPAVTTGCRTRALVHPGRAAKAVLMLHGYTECPAQFSSLAQQYYDQGYNVFVPRAPRHGVTDPEAHAGLHADELLAYASESWDSAAGLGDEVGVVGISGGAVLATWLTVHRPVVRLLALSPFYAPSATQAPAWQVKPVIVLYGNRLLPDHFNSSGLSYAALSQYLRIARNLDGEPSPTLKSVGLVVSPADTFIDLDRAASVTSSLGPSNSFVVPAEWGIGHDVADPAELGNHVATLQQTYFDLYEGRAVAL</sequence>